<reference evidence="1 2" key="1">
    <citation type="submission" date="2017-10" db="EMBL/GenBank/DDBJ databases">
        <title>Bacillus sp. nov., a halophilic bacterium isolated from a Yangshapao Lake.</title>
        <authorList>
            <person name="Wang H."/>
        </authorList>
    </citation>
    <scope>NUCLEOTIDE SEQUENCE [LARGE SCALE GENOMIC DNA]</scope>
    <source>
        <strain evidence="1 2">YSP-3</strain>
    </source>
</reference>
<dbReference type="Proteomes" id="UP000248066">
    <property type="component" value="Unassembled WGS sequence"/>
</dbReference>
<comment type="caution">
    <text evidence="1">The sequence shown here is derived from an EMBL/GenBank/DDBJ whole genome shotgun (WGS) entry which is preliminary data.</text>
</comment>
<organism evidence="1 2">
    <name type="scientific">Alteribacter lacisalsi</name>
    <dbReference type="NCBI Taxonomy" id="2045244"/>
    <lineage>
        <taxon>Bacteria</taxon>
        <taxon>Bacillati</taxon>
        <taxon>Bacillota</taxon>
        <taxon>Bacilli</taxon>
        <taxon>Bacillales</taxon>
        <taxon>Bacillaceae</taxon>
        <taxon>Alteribacter</taxon>
    </lineage>
</organism>
<evidence type="ECO:0000313" key="2">
    <source>
        <dbReference type="Proteomes" id="UP000248066"/>
    </source>
</evidence>
<dbReference type="AlphaFoldDB" id="A0A2W0HJ72"/>
<accession>A0A2W0HJ72</accession>
<sequence>MSLEKKMLFIPNRYKTRYRKLYVSFNLAVIPSDMNVTKMTLHVPLPHLPYPVTARVKKITSGWSEAESKLPTESAVLQRLPCQPGQTELIIDLSGFMHAWQRKSRQNHGVTVRIPNLPHKAFHDHQPPYLLVDTI</sequence>
<gene>
    <name evidence="1" type="ORF">CR205_02925</name>
</gene>
<proteinExistence type="predicted"/>
<dbReference type="RefSeq" id="WP_110516772.1">
    <property type="nucleotide sequence ID" value="NZ_PDOF01000001.1"/>
</dbReference>
<dbReference type="OrthoDB" id="1954381at2"/>
<protein>
    <submittedName>
        <fullName evidence="1">Uncharacterized protein</fullName>
    </submittedName>
</protein>
<name>A0A2W0HJ72_9BACI</name>
<evidence type="ECO:0000313" key="1">
    <source>
        <dbReference type="EMBL" id="PYZ97565.1"/>
    </source>
</evidence>
<keyword evidence="2" id="KW-1185">Reference proteome</keyword>
<dbReference type="EMBL" id="PDOF01000001">
    <property type="protein sequence ID" value="PYZ97565.1"/>
    <property type="molecule type" value="Genomic_DNA"/>
</dbReference>